<keyword evidence="7" id="KW-1185">Reference proteome</keyword>
<name>A0AAF0F5K4_9BASI</name>
<dbReference type="PANTHER" id="PTHR13408">
    <property type="entry name" value="DNA-DIRECTED RNA POLYMERASE III"/>
    <property type="match status" value="1"/>
</dbReference>
<dbReference type="Proteomes" id="UP001217754">
    <property type="component" value="Chromosome 8"/>
</dbReference>
<evidence type="ECO:0000313" key="6">
    <source>
        <dbReference type="EMBL" id="WFD40974.1"/>
    </source>
</evidence>
<feature type="compositionally biased region" description="Basic and acidic residues" evidence="5">
    <location>
        <begin position="54"/>
        <end position="67"/>
    </location>
</feature>
<sequence length="255" mass="27265">MTASGPFALGPTEKAAPSGVPPVLAPKAGESSAAPKTVRRAPQVPAGDEDEEHTIDIHNVHELDEHAPQTLLKPPPQFKREPPQIKSEGGELEDVEMAEAQDVNEAQALDLSESEDEEGEEELAGRFVSSFQEGGSEGQTFLFQFPRPFPAFRTTAEPVAKPDASPDVVAVDAPDATLPPPPPAGEAGRLNIYRSGRVVLTLGDVPYEITDGCETSFLQQVMLLDAEQQRALCLGQLDAKLVATPDLAYLLARPE</sequence>
<feature type="compositionally biased region" description="Acidic residues" evidence="5">
    <location>
        <begin position="112"/>
        <end position="122"/>
    </location>
</feature>
<evidence type="ECO:0000256" key="3">
    <source>
        <dbReference type="ARBA" id="ARBA00023163"/>
    </source>
</evidence>
<dbReference type="RefSeq" id="XP_060123871.1">
    <property type="nucleotide sequence ID" value="XM_060267888.1"/>
</dbReference>
<accession>A0AAF0F5K4</accession>
<keyword evidence="4" id="KW-0539">Nucleus</keyword>
<evidence type="ECO:0008006" key="8">
    <source>
        <dbReference type="Google" id="ProtNLM"/>
    </source>
</evidence>
<reference evidence="6" key="1">
    <citation type="submission" date="2023-03" db="EMBL/GenBank/DDBJ databases">
        <title>Mating type loci evolution in Malassezia.</title>
        <authorList>
            <person name="Coelho M.A."/>
        </authorList>
    </citation>
    <scope>NUCLEOTIDE SEQUENCE</scope>
    <source>
        <strain evidence="6">CBS 9431</strain>
    </source>
</reference>
<evidence type="ECO:0000256" key="4">
    <source>
        <dbReference type="ARBA" id="ARBA00023242"/>
    </source>
</evidence>
<keyword evidence="3" id="KW-0804">Transcription</keyword>
<comment type="subcellular location">
    <subcellularLocation>
        <location evidence="1">Nucleus</location>
    </subcellularLocation>
</comment>
<feature type="region of interest" description="Disordered" evidence="5">
    <location>
        <begin position="1"/>
        <end position="124"/>
    </location>
</feature>
<protein>
    <recommendedName>
        <fullName evidence="8">DNA-directed RNA polymerase III subunit RPC4</fullName>
    </recommendedName>
</protein>
<dbReference type="GO" id="GO:0003677">
    <property type="term" value="F:DNA binding"/>
    <property type="evidence" value="ECO:0007669"/>
    <property type="project" value="InterPro"/>
</dbReference>
<dbReference type="EMBL" id="CP119965">
    <property type="protein sequence ID" value="WFD40974.1"/>
    <property type="molecule type" value="Genomic_DNA"/>
</dbReference>
<evidence type="ECO:0000256" key="1">
    <source>
        <dbReference type="ARBA" id="ARBA00004123"/>
    </source>
</evidence>
<evidence type="ECO:0000313" key="7">
    <source>
        <dbReference type="Proteomes" id="UP001217754"/>
    </source>
</evidence>
<dbReference type="GeneID" id="85227616"/>
<evidence type="ECO:0000256" key="5">
    <source>
        <dbReference type="SAM" id="MobiDB-lite"/>
    </source>
</evidence>
<dbReference type="GO" id="GO:0042797">
    <property type="term" value="P:tRNA transcription by RNA polymerase III"/>
    <property type="evidence" value="ECO:0007669"/>
    <property type="project" value="TreeGrafter"/>
</dbReference>
<gene>
    <name evidence="6" type="ORF">MJAP1_003965</name>
</gene>
<evidence type="ECO:0000256" key="2">
    <source>
        <dbReference type="ARBA" id="ARBA00022478"/>
    </source>
</evidence>
<organism evidence="6 7">
    <name type="scientific">Malassezia japonica</name>
    <dbReference type="NCBI Taxonomy" id="223818"/>
    <lineage>
        <taxon>Eukaryota</taxon>
        <taxon>Fungi</taxon>
        <taxon>Dikarya</taxon>
        <taxon>Basidiomycota</taxon>
        <taxon>Ustilaginomycotina</taxon>
        <taxon>Malasseziomycetes</taxon>
        <taxon>Malasseziales</taxon>
        <taxon>Malasseziaceae</taxon>
        <taxon>Malassezia</taxon>
    </lineage>
</organism>
<dbReference type="GO" id="GO:0005666">
    <property type="term" value="C:RNA polymerase III complex"/>
    <property type="evidence" value="ECO:0007669"/>
    <property type="project" value="InterPro"/>
</dbReference>
<proteinExistence type="predicted"/>
<dbReference type="Pfam" id="PF05132">
    <property type="entry name" value="RNA_pol_Rpc4"/>
    <property type="match status" value="1"/>
</dbReference>
<feature type="compositionally biased region" description="Acidic residues" evidence="5">
    <location>
        <begin position="90"/>
        <end position="99"/>
    </location>
</feature>
<dbReference type="InterPro" id="IPR007811">
    <property type="entry name" value="RPC4"/>
</dbReference>
<dbReference type="PANTHER" id="PTHR13408:SF0">
    <property type="entry name" value="DNA-DIRECTED RNA POLYMERASE III SUBUNIT RPC4"/>
    <property type="match status" value="1"/>
</dbReference>
<keyword evidence="2" id="KW-0240">DNA-directed RNA polymerase</keyword>
<dbReference type="AlphaFoldDB" id="A0AAF0F5K4"/>